<evidence type="ECO:0000256" key="3">
    <source>
        <dbReference type="ARBA" id="ARBA00023002"/>
    </source>
</evidence>
<keyword evidence="2" id="KW-0223">Dioxygenase</keyword>
<feature type="domain" description="Intradiol ring-cleavage dioxygenases" evidence="5">
    <location>
        <begin position="71"/>
        <end position="99"/>
    </location>
</feature>
<evidence type="ECO:0000259" key="5">
    <source>
        <dbReference type="PROSITE" id="PS00083"/>
    </source>
</evidence>
<accession>A0A9Q3RYI3</accession>
<proteinExistence type="inferred from homology"/>
<dbReference type="EMBL" id="JAHVKP010000001">
    <property type="protein sequence ID" value="MBY6216796.1"/>
    <property type="molecule type" value="Genomic_DNA"/>
</dbReference>
<organism evidence="6 7">
    <name type="scientific">Qipengyuania aquimaris</name>
    <dbReference type="NCBI Taxonomy" id="255984"/>
    <lineage>
        <taxon>Bacteria</taxon>
        <taxon>Pseudomonadati</taxon>
        <taxon>Pseudomonadota</taxon>
        <taxon>Alphaproteobacteria</taxon>
        <taxon>Sphingomonadales</taxon>
        <taxon>Erythrobacteraceae</taxon>
        <taxon>Qipengyuania</taxon>
    </lineage>
</organism>
<evidence type="ECO:0000313" key="6">
    <source>
        <dbReference type="EMBL" id="MBY6216796.1"/>
    </source>
</evidence>
<evidence type="ECO:0000313" key="7">
    <source>
        <dbReference type="Proteomes" id="UP000824927"/>
    </source>
</evidence>
<dbReference type="RefSeq" id="WP_222404092.1">
    <property type="nucleotide sequence ID" value="NZ_JAHVKP010000001.1"/>
</dbReference>
<evidence type="ECO:0000256" key="4">
    <source>
        <dbReference type="SAM" id="SignalP"/>
    </source>
</evidence>
<dbReference type="PANTHER" id="PTHR33711:SF10">
    <property type="entry name" value="INTRADIOL RING-CLEAVAGE DIOXYGENASES DOMAIN-CONTAINING PROTEIN"/>
    <property type="match status" value="1"/>
</dbReference>
<sequence>MTLIKHRFSRRGFAAGAMAGALVGPQALAQAVTATSDMGPFYPLGYRGETDADLTRVAGASARAEGQVIEVVGRVLDKLGNPLRGAQLDIWQANHHGRYDHPQDPAVMPLDPGFQGFARINTGADGSWKLTTIKPGSYDSPIGNRPPHIHMDALGGTTRAMLQMYFPEDAEANARDTLYQSLGERAPTSVASALGDHRYSWDIVLLEG</sequence>
<feature type="chain" id="PRO_5040392947" description="Intradiol ring-cleavage dioxygenases domain-containing protein" evidence="4">
    <location>
        <begin position="30"/>
        <end position="208"/>
    </location>
</feature>
<dbReference type="PROSITE" id="PS00083">
    <property type="entry name" value="INTRADIOL_DIOXYGENAS"/>
    <property type="match status" value="1"/>
</dbReference>
<evidence type="ECO:0000256" key="2">
    <source>
        <dbReference type="ARBA" id="ARBA00022964"/>
    </source>
</evidence>
<dbReference type="SUPFAM" id="SSF49482">
    <property type="entry name" value="Aromatic compound dioxygenase"/>
    <property type="match status" value="1"/>
</dbReference>
<dbReference type="GO" id="GO:0018578">
    <property type="term" value="F:protocatechuate 3,4-dioxygenase activity"/>
    <property type="evidence" value="ECO:0007669"/>
    <property type="project" value="InterPro"/>
</dbReference>
<evidence type="ECO:0000256" key="1">
    <source>
        <dbReference type="ARBA" id="ARBA00007825"/>
    </source>
</evidence>
<feature type="signal peptide" evidence="4">
    <location>
        <begin position="1"/>
        <end position="29"/>
    </location>
</feature>
<comment type="similarity">
    <text evidence="1">Belongs to the intradiol ring-cleavage dioxygenase family.</text>
</comment>
<dbReference type="InterPro" id="IPR050770">
    <property type="entry name" value="Intradiol_RC_Dioxygenase"/>
</dbReference>
<dbReference type="GO" id="GO:0008199">
    <property type="term" value="F:ferric iron binding"/>
    <property type="evidence" value="ECO:0007669"/>
    <property type="project" value="InterPro"/>
</dbReference>
<dbReference type="PANTHER" id="PTHR33711">
    <property type="entry name" value="DIOXYGENASE, PUTATIVE (AFU_ORTHOLOGUE AFUA_2G02910)-RELATED"/>
    <property type="match status" value="1"/>
</dbReference>
<protein>
    <recommendedName>
        <fullName evidence="5">Intradiol ring-cleavage dioxygenases domain-containing protein</fullName>
    </recommendedName>
</protein>
<dbReference type="Gene3D" id="2.60.130.10">
    <property type="entry name" value="Aromatic compound dioxygenase"/>
    <property type="match status" value="1"/>
</dbReference>
<gene>
    <name evidence="6" type="ORF">KUV31_00400</name>
</gene>
<dbReference type="AlphaFoldDB" id="A0A9Q3RYI3"/>
<dbReference type="CDD" id="cd03459">
    <property type="entry name" value="3_4-PCD"/>
    <property type="match status" value="1"/>
</dbReference>
<dbReference type="InterPro" id="IPR000627">
    <property type="entry name" value="Intradiol_dOase_C"/>
</dbReference>
<dbReference type="InterPro" id="IPR039387">
    <property type="entry name" value="3_4-PCD"/>
</dbReference>
<keyword evidence="3" id="KW-0560">Oxidoreductase</keyword>
<keyword evidence="4" id="KW-0732">Signal</keyword>
<comment type="caution">
    <text evidence="6">The sequence shown here is derived from an EMBL/GenBank/DDBJ whole genome shotgun (WGS) entry which is preliminary data.</text>
</comment>
<name>A0A9Q3RYI3_9SPHN</name>
<dbReference type="InterPro" id="IPR015889">
    <property type="entry name" value="Intradiol_dOase_core"/>
</dbReference>
<reference evidence="6" key="1">
    <citation type="submission" date="2021-06" db="EMBL/GenBank/DDBJ databases">
        <title>50 bacteria genomes isolated from Dapeng, Shenzhen, China.</title>
        <authorList>
            <person name="Zheng W."/>
            <person name="Yu S."/>
            <person name="Huang Y."/>
        </authorList>
    </citation>
    <scope>NUCLEOTIDE SEQUENCE</scope>
    <source>
        <strain evidence="6">DP4N28-2</strain>
    </source>
</reference>
<dbReference type="Proteomes" id="UP000824927">
    <property type="component" value="Unassembled WGS sequence"/>
</dbReference>
<dbReference type="Pfam" id="PF00775">
    <property type="entry name" value="Dioxygenase_C"/>
    <property type="match status" value="1"/>
</dbReference>